<keyword evidence="3" id="KW-0804">Transcription</keyword>
<gene>
    <name evidence="5" type="ORF">KDA_06300</name>
</gene>
<accession>A0A402B1C2</accession>
<dbReference type="PANTHER" id="PTHR30146">
    <property type="entry name" value="LACI-RELATED TRANSCRIPTIONAL REPRESSOR"/>
    <property type="match status" value="1"/>
</dbReference>
<dbReference type="Gene3D" id="3.40.50.2300">
    <property type="match status" value="2"/>
</dbReference>
<dbReference type="Proteomes" id="UP000287171">
    <property type="component" value="Unassembled WGS sequence"/>
</dbReference>
<dbReference type="SUPFAM" id="SSF53822">
    <property type="entry name" value="Periplasmic binding protein-like I"/>
    <property type="match status" value="1"/>
</dbReference>
<dbReference type="Pfam" id="PF13377">
    <property type="entry name" value="Peripla_BP_3"/>
    <property type="match status" value="1"/>
</dbReference>
<name>A0A402B1C2_9CHLR</name>
<dbReference type="InterPro" id="IPR036388">
    <property type="entry name" value="WH-like_DNA-bd_sf"/>
</dbReference>
<sequence length="382" mass="43776">MVEKQKNMASTKSEELYKRVREMAYEKGPDAQLPTMRALCEELKTTRVTLGEVLQRLEAEQVIYSKSRQGIFVSPRIHTRSIHIFFDLRLLLSTTISPFWSMLLIYLEQEMQLRNATSNEMYRLHIARPELNDENTLPSEAPKLLQLRQADAFVSIGFHSKGWLLEWPVPCVTFAGNGQWIVQLDGLEYGRLAADQLIRQGCKRIGIWSRGILPVTSLASPTEPVQGPYLPLEHLDDFVGFRDELKRQEIPIHPELMRLPPVLLSRPALTYQEQGYLLASEVFGSPHQLRPDGLFITDDLLADGALAAFDDFGIEVKKDVKIVTHTNVGSPILFHRSRHMTIFEFDPEHIVREMFTVLDTLLAGQQPSQQVRWIKPRLRLQA</sequence>
<dbReference type="InterPro" id="IPR036390">
    <property type="entry name" value="WH_DNA-bd_sf"/>
</dbReference>
<keyword evidence="6" id="KW-1185">Reference proteome</keyword>
<dbReference type="InterPro" id="IPR028082">
    <property type="entry name" value="Peripla_BP_I"/>
</dbReference>
<keyword evidence="1" id="KW-0805">Transcription regulation</keyword>
<comment type="caution">
    <text evidence="5">The sequence shown here is derived from an EMBL/GenBank/DDBJ whole genome shotgun (WGS) entry which is preliminary data.</text>
</comment>
<dbReference type="EMBL" id="BIFT01000001">
    <property type="protein sequence ID" value="GCE25146.1"/>
    <property type="molecule type" value="Genomic_DNA"/>
</dbReference>
<evidence type="ECO:0000259" key="4">
    <source>
        <dbReference type="PROSITE" id="PS50949"/>
    </source>
</evidence>
<proteinExistence type="predicted"/>
<dbReference type="Pfam" id="PF00392">
    <property type="entry name" value="GntR"/>
    <property type="match status" value="1"/>
</dbReference>
<dbReference type="GO" id="GO:0003700">
    <property type="term" value="F:DNA-binding transcription factor activity"/>
    <property type="evidence" value="ECO:0007669"/>
    <property type="project" value="InterPro"/>
</dbReference>
<dbReference type="PANTHER" id="PTHR30146:SF109">
    <property type="entry name" value="HTH-TYPE TRANSCRIPTIONAL REGULATOR GALS"/>
    <property type="match status" value="1"/>
</dbReference>
<dbReference type="SUPFAM" id="SSF46785">
    <property type="entry name" value="Winged helix' DNA-binding domain"/>
    <property type="match status" value="1"/>
</dbReference>
<evidence type="ECO:0000313" key="6">
    <source>
        <dbReference type="Proteomes" id="UP000287171"/>
    </source>
</evidence>
<evidence type="ECO:0000313" key="5">
    <source>
        <dbReference type="EMBL" id="GCE25146.1"/>
    </source>
</evidence>
<evidence type="ECO:0000256" key="3">
    <source>
        <dbReference type="ARBA" id="ARBA00023163"/>
    </source>
</evidence>
<evidence type="ECO:0000256" key="1">
    <source>
        <dbReference type="ARBA" id="ARBA00023015"/>
    </source>
</evidence>
<dbReference type="PROSITE" id="PS50949">
    <property type="entry name" value="HTH_GNTR"/>
    <property type="match status" value="1"/>
</dbReference>
<reference evidence="6" key="1">
    <citation type="submission" date="2018-12" db="EMBL/GenBank/DDBJ databases">
        <title>Tengunoibacter tsumagoiensis gen. nov., sp. nov., Dictyobacter kobayashii sp. nov., D. alpinus sp. nov., and D. joshuensis sp. nov. and description of Dictyobacteraceae fam. nov. within the order Ktedonobacterales isolated from Tengu-no-mugimeshi.</title>
        <authorList>
            <person name="Wang C.M."/>
            <person name="Zheng Y."/>
            <person name="Sakai Y."/>
            <person name="Toyoda A."/>
            <person name="Minakuchi Y."/>
            <person name="Abe K."/>
            <person name="Yokota A."/>
            <person name="Yabe S."/>
        </authorList>
    </citation>
    <scope>NUCLEOTIDE SEQUENCE [LARGE SCALE GENOMIC DNA]</scope>
    <source>
        <strain evidence="6">Uno16</strain>
    </source>
</reference>
<dbReference type="Gene3D" id="1.10.10.10">
    <property type="entry name" value="Winged helix-like DNA-binding domain superfamily/Winged helix DNA-binding domain"/>
    <property type="match status" value="1"/>
</dbReference>
<feature type="domain" description="HTH gntR-type" evidence="4">
    <location>
        <begin position="6"/>
        <end position="76"/>
    </location>
</feature>
<dbReference type="RefSeq" id="WP_161981892.1">
    <property type="nucleotide sequence ID" value="NZ_BIFT01000001.1"/>
</dbReference>
<dbReference type="AlphaFoldDB" id="A0A402B1C2"/>
<dbReference type="GO" id="GO:0000976">
    <property type="term" value="F:transcription cis-regulatory region binding"/>
    <property type="evidence" value="ECO:0007669"/>
    <property type="project" value="TreeGrafter"/>
</dbReference>
<keyword evidence="2" id="KW-0238">DNA-binding</keyword>
<evidence type="ECO:0000256" key="2">
    <source>
        <dbReference type="ARBA" id="ARBA00023125"/>
    </source>
</evidence>
<dbReference type="SMART" id="SM00345">
    <property type="entry name" value="HTH_GNTR"/>
    <property type="match status" value="1"/>
</dbReference>
<dbReference type="InterPro" id="IPR046335">
    <property type="entry name" value="LacI/GalR-like_sensor"/>
</dbReference>
<organism evidence="5 6">
    <name type="scientific">Dictyobacter alpinus</name>
    <dbReference type="NCBI Taxonomy" id="2014873"/>
    <lineage>
        <taxon>Bacteria</taxon>
        <taxon>Bacillati</taxon>
        <taxon>Chloroflexota</taxon>
        <taxon>Ktedonobacteria</taxon>
        <taxon>Ktedonobacterales</taxon>
        <taxon>Dictyobacteraceae</taxon>
        <taxon>Dictyobacter</taxon>
    </lineage>
</organism>
<dbReference type="InterPro" id="IPR000524">
    <property type="entry name" value="Tscrpt_reg_HTH_GntR"/>
</dbReference>
<protein>
    <recommendedName>
        <fullName evidence="4">HTH gntR-type domain-containing protein</fullName>
    </recommendedName>
</protein>